<organism evidence="3 4">
    <name type="scientific">Cytospora schulzeri</name>
    <dbReference type="NCBI Taxonomy" id="448051"/>
    <lineage>
        <taxon>Eukaryota</taxon>
        <taxon>Fungi</taxon>
        <taxon>Dikarya</taxon>
        <taxon>Ascomycota</taxon>
        <taxon>Pezizomycotina</taxon>
        <taxon>Sordariomycetes</taxon>
        <taxon>Sordariomycetidae</taxon>
        <taxon>Diaporthales</taxon>
        <taxon>Cytosporaceae</taxon>
        <taxon>Cytospora</taxon>
    </lineage>
</organism>
<dbReference type="OrthoDB" id="3784821at2759"/>
<feature type="compositionally biased region" description="Low complexity" evidence="1">
    <location>
        <begin position="55"/>
        <end position="64"/>
    </location>
</feature>
<dbReference type="Proteomes" id="UP000283895">
    <property type="component" value="Unassembled WGS sequence"/>
</dbReference>
<reference evidence="3 4" key="1">
    <citation type="submission" date="2015-09" db="EMBL/GenBank/DDBJ databases">
        <title>Host preference determinants of Valsa canker pathogens revealed by comparative genomics.</title>
        <authorList>
            <person name="Yin Z."/>
            <person name="Huang L."/>
        </authorList>
    </citation>
    <scope>NUCLEOTIDE SEQUENCE [LARGE SCALE GENOMIC DNA]</scope>
    <source>
        <strain evidence="3 4">03-1</strain>
    </source>
</reference>
<dbReference type="STRING" id="356882.A0A423WMZ9"/>
<keyword evidence="2" id="KW-1133">Transmembrane helix</keyword>
<gene>
    <name evidence="3" type="ORF">VMCG_04927</name>
</gene>
<evidence type="ECO:0000313" key="3">
    <source>
        <dbReference type="EMBL" id="ROW04879.1"/>
    </source>
</evidence>
<feature type="compositionally biased region" description="Polar residues" evidence="1">
    <location>
        <begin position="80"/>
        <end position="91"/>
    </location>
</feature>
<feature type="region of interest" description="Disordered" evidence="1">
    <location>
        <begin position="21"/>
        <end position="64"/>
    </location>
</feature>
<dbReference type="EMBL" id="LKEA01000013">
    <property type="protein sequence ID" value="ROW04879.1"/>
    <property type="molecule type" value="Genomic_DNA"/>
</dbReference>
<evidence type="ECO:0000313" key="4">
    <source>
        <dbReference type="Proteomes" id="UP000283895"/>
    </source>
</evidence>
<protein>
    <submittedName>
        <fullName evidence="3">Uncharacterized protein</fullName>
    </submittedName>
</protein>
<dbReference type="AlphaFoldDB" id="A0A423WMZ9"/>
<evidence type="ECO:0000256" key="2">
    <source>
        <dbReference type="SAM" id="Phobius"/>
    </source>
</evidence>
<sequence length="155" mass="16638">MVVAPVRIATPLRYNIRQVATTPPKKAQVANKAAKTAERTARPSAATAKPKKASNKAAAASEKSLPVVEATKVGKPVIQTEFSATPTTTDGANPRIDPSSPEYKEAARKWVSTMIALPILIVTTYFLFDRLVAGNNPSLERFRSKPRTVPAAKEA</sequence>
<keyword evidence="4" id="KW-1185">Reference proteome</keyword>
<feature type="region of interest" description="Disordered" evidence="1">
    <location>
        <begin position="78"/>
        <end position="100"/>
    </location>
</feature>
<evidence type="ECO:0000256" key="1">
    <source>
        <dbReference type="SAM" id="MobiDB-lite"/>
    </source>
</evidence>
<keyword evidence="2" id="KW-0812">Transmembrane</keyword>
<feature type="transmembrane region" description="Helical" evidence="2">
    <location>
        <begin position="110"/>
        <end position="128"/>
    </location>
</feature>
<proteinExistence type="predicted"/>
<keyword evidence="2" id="KW-0472">Membrane</keyword>
<comment type="caution">
    <text evidence="3">The sequence shown here is derived from an EMBL/GenBank/DDBJ whole genome shotgun (WGS) entry which is preliminary data.</text>
</comment>
<name>A0A423WMZ9_9PEZI</name>
<accession>A0A423WMZ9</accession>